<evidence type="ECO:0000256" key="1">
    <source>
        <dbReference type="SAM" id="Phobius"/>
    </source>
</evidence>
<dbReference type="SUPFAM" id="SSF53474">
    <property type="entry name" value="alpha/beta-Hydrolases"/>
    <property type="match status" value="1"/>
</dbReference>
<keyword evidence="3" id="KW-1185">Reference proteome</keyword>
<keyword evidence="1" id="KW-1133">Transmembrane helix</keyword>
<dbReference type="PANTHER" id="PTHR48098">
    <property type="entry name" value="ENTEROCHELIN ESTERASE-RELATED"/>
    <property type="match status" value="1"/>
</dbReference>
<accession>A0ABW9HTQ9</accession>
<sequence>MGLTSTAVLTLAVLTAVTLFVLTIVLWPRLARRGWRALLGRTGLLLATQTMVFASVGLVANNAFMFYASWADLLGLEQTDGTVVNHSSSTGPLTVVSRQPSAGGQIQKVVVRGARSRINSPAYVYLPPEYFQPEHARRTFPASVVLTGYPGNAMSLIKGLKYPATAHRLAARGKMQPMILVMLRPTVAPPRDTECADVPGGPQTETFLAQDLPRAISGAYRVGENARNWGVVGNSTGGYCALKLGLHHPDRFAASAGLSPHYKAPHDLTTGDLFHGDRNLKNRADLLWSLDHVPARASSFLVSSSKTGERNLKDTMAFINKVRAPARVSSIVLDSGGHNFTTWKREIAPTLEWIGGRLAAR</sequence>
<evidence type="ECO:0000313" key="3">
    <source>
        <dbReference type="Proteomes" id="UP001631957"/>
    </source>
</evidence>
<gene>
    <name evidence="2" type="ORF">ACKI18_22510</name>
</gene>
<evidence type="ECO:0000313" key="2">
    <source>
        <dbReference type="EMBL" id="MFM9611473.1"/>
    </source>
</evidence>
<dbReference type="RefSeq" id="WP_409123834.1">
    <property type="nucleotide sequence ID" value="NZ_JBJVNI010000012.1"/>
</dbReference>
<organism evidence="2 3">
    <name type="scientific">Streptomyces niveiscabiei</name>
    <dbReference type="NCBI Taxonomy" id="164115"/>
    <lineage>
        <taxon>Bacteria</taxon>
        <taxon>Bacillati</taxon>
        <taxon>Actinomycetota</taxon>
        <taxon>Actinomycetes</taxon>
        <taxon>Kitasatosporales</taxon>
        <taxon>Streptomycetaceae</taxon>
        <taxon>Streptomyces</taxon>
    </lineage>
</organism>
<proteinExistence type="predicted"/>
<feature type="transmembrane region" description="Helical" evidence="1">
    <location>
        <begin position="6"/>
        <end position="26"/>
    </location>
</feature>
<dbReference type="EMBL" id="JBJVNI010000012">
    <property type="protein sequence ID" value="MFM9611473.1"/>
    <property type="molecule type" value="Genomic_DNA"/>
</dbReference>
<dbReference type="Gene3D" id="3.40.50.1820">
    <property type="entry name" value="alpha/beta hydrolase"/>
    <property type="match status" value="1"/>
</dbReference>
<dbReference type="InterPro" id="IPR050583">
    <property type="entry name" value="Mycobacterial_A85_antigen"/>
</dbReference>
<dbReference type="Proteomes" id="UP001631957">
    <property type="component" value="Unassembled WGS sequence"/>
</dbReference>
<dbReference type="InterPro" id="IPR000801">
    <property type="entry name" value="Esterase-like"/>
</dbReference>
<comment type="caution">
    <text evidence="2">The sequence shown here is derived from an EMBL/GenBank/DDBJ whole genome shotgun (WGS) entry which is preliminary data.</text>
</comment>
<reference evidence="2 3" key="1">
    <citation type="submission" date="2024-12" db="EMBL/GenBank/DDBJ databases">
        <title>Forecasting of Potato common scab and diversities of Pathogenic streptomyces spp. in china.</title>
        <authorList>
            <person name="Handique U."/>
            <person name="Wu J."/>
        </authorList>
    </citation>
    <scope>NUCLEOTIDE SEQUENCE [LARGE SCALE GENOMIC DNA]</scope>
    <source>
        <strain evidence="2 3">ZRIMU1530</strain>
    </source>
</reference>
<feature type="transmembrane region" description="Helical" evidence="1">
    <location>
        <begin position="38"/>
        <end position="60"/>
    </location>
</feature>
<dbReference type="GO" id="GO:0016787">
    <property type="term" value="F:hydrolase activity"/>
    <property type="evidence" value="ECO:0007669"/>
    <property type="project" value="UniProtKB-KW"/>
</dbReference>
<dbReference type="PANTHER" id="PTHR48098:SF1">
    <property type="entry name" value="DIACYLGLYCEROL ACYLTRANSFERASE_MYCOLYLTRANSFERASE AG85A"/>
    <property type="match status" value="1"/>
</dbReference>
<keyword evidence="1" id="KW-0812">Transmembrane</keyword>
<keyword evidence="2" id="KW-0378">Hydrolase</keyword>
<name>A0ABW9HTQ9_9ACTN</name>
<dbReference type="InterPro" id="IPR029058">
    <property type="entry name" value="AB_hydrolase_fold"/>
</dbReference>
<keyword evidence="1" id="KW-0472">Membrane</keyword>
<protein>
    <submittedName>
        <fullName evidence="2">Alpha/beta hydrolase</fullName>
    </submittedName>
</protein>
<dbReference type="Pfam" id="PF00756">
    <property type="entry name" value="Esterase"/>
    <property type="match status" value="1"/>
</dbReference>